<dbReference type="OrthoDB" id="5741001at2"/>
<keyword evidence="2 5" id="KW-0812">Transmembrane</keyword>
<feature type="transmembrane region" description="Helical" evidence="5">
    <location>
        <begin position="47"/>
        <end position="68"/>
    </location>
</feature>
<dbReference type="AlphaFoldDB" id="A0A480AMZ6"/>
<protein>
    <recommendedName>
        <fullName evidence="6">TMEM205-like domain-containing protein</fullName>
    </recommendedName>
</protein>
<feature type="domain" description="TMEM205-like" evidence="6">
    <location>
        <begin position="11"/>
        <end position="102"/>
    </location>
</feature>
<evidence type="ECO:0000256" key="5">
    <source>
        <dbReference type="SAM" id="Phobius"/>
    </source>
</evidence>
<gene>
    <name evidence="7" type="ORF">AQPW35_18440</name>
</gene>
<evidence type="ECO:0000313" key="8">
    <source>
        <dbReference type="Proteomes" id="UP000301751"/>
    </source>
</evidence>
<feature type="transmembrane region" description="Helical" evidence="5">
    <location>
        <begin position="107"/>
        <end position="130"/>
    </location>
</feature>
<evidence type="ECO:0000256" key="2">
    <source>
        <dbReference type="ARBA" id="ARBA00022692"/>
    </source>
</evidence>
<proteinExistence type="predicted"/>
<evidence type="ECO:0000313" key="7">
    <source>
        <dbReference type="EMBL" id="GCL62763.1"/>
    </source>
</evidence>
<dbReference type="Proteomes" id="UP000301751">
    <property type="component" value="Unassembled WGS sequence"/>
</dbReference>
<name>A0A480AMZ6_9BURK</name>
<evidence type="ECO:0000259" key="6">
    <source>
        <dbReference type="Pfam" id="PF13664"/>
    </source>
</evidence>
<dbReference type="EMBL" id="BJCL01000003">
    <property type="protein sequence ID" value="GCL62763.1"/>
    <property type="molecule type" value="Genomic_DNA"/>
</dbReference>
<keyword evidence="8" id="KW-1185">Reference proteome</keyword>
<accession>A0A480AMZ6</accession>
<keyword evidence="3 5" id="KW-1133">Transmembrane helix</keyword>
<comment type="caution">
    <text evidence="7">The sequence shown here is derived from an EMBL/GenBank/DDBJ whole genome shotgun (WGS) entry which is preliminary data.</text>
</comment>
<evidence type="ECO:0000256" key="3">
    <source>
        <dbReference type="ARBA" id="ARBA00022989"/>
    </source>
</evidence>
<keyword evidence="4 5" id="KW-0472">Membrane</keyword>
<dbReference type="GO" id="GO:0016020">
    <property type="term" value="C:membrane"/>
    <property type="evidence" value="ECO:0007669"/>
    <property type="project" value="UniProtKB-SubCell"/>
</dbReference>
<evidence type="ECO:0000256" key="1">
    <source>
        <dbReference type="ARBA" id="ARBA00004370"/>
    </source>
</evidence>
<dbReference type="InterPro" id="IPR025423">
    <property type="entry name" value="TMEM205-like"/>
</dbReference>
<reference evidence="8" key="1">
    <citation type="submission" date="2019-03" db="EMBL/GenBank/DDBJ databases">
        <title>Aquabacterium pictum sp.nov., the first bacteriochlorophyll a-containing freshwater bacterium in the genus Aquabacterium of the class Betaproteobacteria.</title>
        <authorList>
            <person name="Hirose S."/>
            <person name="Tank M."/>
            <person name="Hara E."/>
            <person name="Tamaki H."/>
            <person name="Takaichi S."/>
            <person name="Haruta S."/>
            <person name="Hanada S."/>
        </authorList>
    </citation>
    <scope>NUCLEOTIDE SEQUENCE [LARGE SCALE GENOMIC DNA]</scope>
    <source>
        <strain evidence="8">W35</strain>
    </source>
</reference>
<dbReference type="Pfam" id="PF13664">
    <property type="entry name" value="DUF4149"/>
    <property type="match status" value="1"/>
</dbReference>
<dbReference type="RefSeq" id="WP_137732497.1">
    <property type="nucleotide sequence ID" value="NZ_BJCL01000003.1"/>
</dbReference>
<organism evidence="7 8">
    <name type="scientific">Pseudaquabacterium pictum</name>
    <dbReference type="NCBI Taxonomy" id="2315236"/>
    <lineage>
        <taxon>Bacteria</taxon>
        <taxon>Pseudomonadati</taxon>
        <taxon>Pseudomonadota</taxon>
        <taxon>Betaproteobacteria</taxon>
        <taxon>Burkholderiales</taxon>
        <taxon>Sphaerotilaceae</taxon>
        <taxon>Pseudaquabacterium</taxon>
    </lineage>
</organism>
<evidence type="ECO:0000256" key="4">
    <source>
        <dbReference type="ARBA" id="ARBA00023136"/>
    </source>
</evidence>
<comment type="subcellular location">
    <subcellularLocation>
        <location evidence="1">Membrane</location>
    </subcellularLocation>
</comment>
<sequence length="134" mass="14036">MDTTFRLVSLLLTAGLFGGMLLFAGGFAAFLFTALPVDQARQLIRRAFPPFYLFVIGAAALSAAGAAWVDSLAALLLVAVALTTLPTRQVLMPAINRATDAGQRARFAWLHGLSVGVTLAHIGVAGWALVRLAG</sequence>
<feature type="transmembrane region" description="Helical" evidence="5">
    <location>
        <begin position="74"/>
        <end position="95"/>
    </location>
</feature>
<feature type="transmembrane region" description="Helical" evidence="5">
    <location>
        <begin position="12"/>
        <end position="35"/>
    </location>
</feature>